<protein>
    <submittedName>
        <fullName evidence="2">Uncharacterized protein</fullName>
    </submittedName>
</protein>
<dbReference type="Proteomes" id="UP000887579">
    <property type="component" value="Unplaced"/>
</dbReference>
<dbReference type="WBParaSite" id="ES5_v2.g17850.t1">
    <property type="protein sequence ID" value="ES5_v2.g17850.t1"/>
    <property type="gene ID" value="ES5_v2.g17850"/>
</dbReference>
<evidence type="ECO:0000313" key="2">
    <source>
        <dbReference type="WBParaSite" id="ES5_v2.g17850.t1"/>
    </source>
</evidence>
<proteinExistence type="predicted"/>
<accession>A0AC34FL80</accession>
<organism evidence="1 2">
    <name type="scientific">Panagrolaimus sp. ES5</name>
    <dbReference type="NCBI Taxonomy" id="591445"/>
    <lineage>
        <taxon>Eukaryota</taxon>
        <taxon>Metazoa</taxon>
        <taxon>Ecdysozoa</taxon>
        <taxon>Nematoda</taxon>
        <taxon>Chromadorea</taxon>
        <taxon>Rhabditida</taxon>
        <taxon>Tylenchina</taxon>
        <taxon>Panagrolaimomorpha</taxon>
        <taxon>Panagrolaimoidea</taxon>
        <taxon>Panagrolaimidae</taxon>
        <taxon>Panagrolaimus</taxon>
    </lineage>
</organism>
<evidence type="ECO:0000313" key="1">
    <source>
        <dbReference type="Proteomes" id="UP000887579"/>
    </source>
</evidence>
<sequence>MAASTTSQNPQLNDPFFSDLFEQTKDKDLFLIHFYECFRDLMIRDYSVTVHLNIGKVLKMLINDQKEISKNFTKLETASAELLVKVEQAEAYFAENECKIKKVEEENQNLVQEITKVQADLTVAQNKIQQLIDTTQILQNAKTEYERAETYNENLQIEIKRLNKMVDNLSYNRKDAVNKKIHERIVEELEQERIDNENLQDVLQRQNEQFRQKIIQNFKLSAELENVKQKLNEMNLKRNALVKLSKICNNKTEIALVS</sequence>
<reference evidence="2" key="1">
    <citation type="submission" date="2022-11" db="UniProtKB">
        <authorList>
            <consortium name="WormBaseParasite"/>
        </authorList>
    </citation>
    <scope>IDENTIFICATION</scope>
</reference>
<name>A0AC34FL80_9BILA</name>